<evidence type="ECO:0008006" key="3">
    <source>
        <dbReference type="Google" id="ProtNLM"/>
    </source>
</evidence>
<gene>
    <name evidence="1" type="ORF">GCM10010420_24450</name>
</gene>
<keyword evidence="2" id="KW-1185">Reference proteome</keyword>
<accession>A0ABN3I9L8</accession>
<comment type="caution">
    <text evidence="1">The sequence shown here is derived from an EMBL/GenBank/DDBJ whole genome shotgun (WGS) entry which is preliminary data.</text>
</comment>
<name>A0ABN3I9L8_9ACTN</name>
<evidence type="ECO:0000313" key="1">
    <source>
        <dbReference type="EMBL" id="GAA2397529.1"/>
    </source>
</evidence>
<dbReference type="EMBL" id="BAAATJ010000009">
    <property type="protein sequence ID" value="GAA2397529.1"/>
    <property type="molecule type" value="Genomic_DNA"/>
</dbReference>
<organism evidence="1 2">
    <name type="scientific">Streptomyces glaucosporus</name>
    <dbReference type="NCBI Taxonomy" id="284044"/>
    <lineage>
        <taxon>Bacteria</taxon>
        <taxon>Bacillati</taxon>
        <taxon>Actinomycetota</taxon>
        <taxon>Actinomycetes</taxon>
        <taxon>Kitasatosporales</taxon>
        <taxon>Streptomycetaceae</taxon>
        <taxon>Streptomyces</taxon>
    </lineage>
</organism>
<dbReference type="Proteomes" id="UP001500058">
    <property type="component" value="Unassembled WGS sequence"/>
</dbReference>
<evidence type="ECO:0000313" key="2">
    <source>
        <dbReference type="Proteomes" id="UP001500058"/>
    </source>
</evidence>
<sequence length="218" mass="23249">MWTAFAAGVVLLAPATPPYGPVDASVPGPHLRSEPLDDRCLRSWVLPADAPRAPEVVPPFEDDRLHQSWLRHTGAAFPGKAETVITLTGDSRRTVRLLSVEVTVTGRSAPLDGPVVSPGDCPASPPPLAPVIAVDLDDLPLGRAVSAAPHAGVDLPRDVAPGESLTLRLSGSTRRHVCDWTATLRWWDGTGTRKRTIDHRGRPFRVTAPVAETGEAAR</sequence>
<proteinExistence type="predicted"/>
<reference evidence="1 2" key="1">
    <citation type="journal article" date="2019" name="Int. J. Syst. Evol. Microbiol.">
        <title>The Global Catalogue of Microorganisms (GCM) 10K type strain sequencing project: providing services to taxonomists for standard genome sequencing and annotation.</title>
        <authorList>
            <consortium name="The Broad Institute Genomics Platform"/>
            <consortium name="The Broad Institute Genome Sequencing Center for Infectious Disease"/>
            <person name="Wu L."/>
            <person name="Ma J."/>
        </authorList>
    </citation>
    <scope>NUCLEOTIDE SEQUENCE [LARGE SCALE GENOMIC DNA]</scope>
    <source>
        <strain evidence="1 2">JCM 6921</strain>
    </source>
</reference>
<protein>
    <recommendedName>
        <fullName evidence="3">Secreted protein</fullName>
    </recommendedName>
</protein>